<dbReference type="Proteomes" id="UP000557566">
    <property type="component" value="Unassembled WGS sequence"/>
</dbReference>
<feature type="region of interest" description="Disordered" evidence="1">
    <location>
        <begin position="299"/>
        <end position="332"/>
    </location>
</feature>
<reference evidence="2 3" key="1">
    <citation type="journal article" date="2020" name="Genome Biol. Evol.">
        <title>A new high-quality draft genome assembly of the Chinese cordyceps Ophiocordyceps sinensis.</title>
        <authorList>
            <person name="Shu R."/>
            <person name="Zhang J."/>
            <person name="Meng Q."/>
            <person name="Zhang H."/>
            <person name="Zhou G."/>
            <person name="Li M."/>
            <person name="Wu P."/>
            <person name="Zhao Y."/>
            <person name="Chen C."/>
            <person name="Qin Q."/>
        </authorList>
    </citation>
    <scope>NUCLEOTIDE SEQUENCE [LARGE SCALE GENOMIC DNA]</scope>
    <source>
        <strain evidence="2 3">IOZ07</strain>
    </source>
</reference>
<feature type="compositionally biased region" description="Low complexity" evidence="1">
    <location>
        <begin position="299"/>
        <end position="308"/>
    </location>
</feature>
<evidence type="ECO:0000313" key="3">
    <source>
        <dbReference type="Proteomes" id="UP000557566"/>
    </source>
</evidence>
<proteinExistence type="predicted"/>
<dbReference type="EMBL" id="JAAVMX010000002">
    <property type="protein sequence ID" value="KAF4512269.1"/>
    <property type="molecule type" value="Genomic_DNA"/>
</dbReference>
<dbReference type="OrthoDB" id="5041951at2759"/>
<evidence type="ECO:0000256" key="1">
    <source>
        <dbReference type="SAM" id="MobiDB-lite"/>
    </source>
</evidence>
<dbReference type="AlphaFoldDB" id="A0A8H4V8Y2"/>
<gene>
    <name evidence="2" type="ORF">G6O67_001434</name>
</gene>
<organism evidence="2 3">
    <name type="scientific">Ophiocordyceps sinensis</name>
    <dbReference type="NCBI Taxonomy" id="72228"/>
    <lineage>
        <taxon>Eukaryota</taxon>
        <taxon>Fungi</taxon>
        <taxon>Dikarya</taxon>
        <taxon>Ascomycota</taxon>
        <taxon>Pezizomycotina</taxon>
        <taxon>Sordariomycetes</taxon>
        <taxon>Hypocreomycetidae</taxon>
        <taxon>Hypocreales</taxon>
        <taxon>Ophiocordycipitaceae</taxon>
        <taxon>Ophiocordyceps</taxon>
    </lineage>
</organism>
<name>A0A8H4V8Y2_9HYPO</name>
<feature type="region of interest" description="Disordered" evidence="1">
    <location>
        <begin position="26"/>
        <end position="49"/>
    </location>
</feature>
<keyword evidence="3" id="KW-1185">Reference proteome</keyword>
<feature type="compositionally biased region" description="Polar residues" evidence="1">
    <location>
        <begin position="27"/>
        <end position="49"/>
    </location>
</feature>
<protein>
    <submittedName>
        <fullName evidence="2">Uncharacterized protein</fullName>
    </submittedName>
</protein>
<accession>A0A8H4V8Y2</accession>
<comment type="caution">
    <text evidence="2">The sequence shown here is derived from an EMBL/GenBank/DDBJ whole genome shotgun (WGS) entry which is preliminary data.</text>
</comment>
<sequence length="363" mass="40842">MLPPLCYLQEARPKHGRHLQLDPLLHPSQTGVCSQTPASPLSNTPGAQDQMQSELEMLEVLRTLQTPFDAVYELSPDGAHYVKPASLRDTPVAKITQDSPYWIPSWESLDDYLAKEGGEDAKKQEWRIRLQRNPGDKKAREAVKKHQDNMSKHYKIREIFGPDSDYHPNQVVSKRHLPTRGLCRKEVMYRLACKISELRELHARGVLAMEPWDFIRWRIGKKIQEKLSLPGKSASSFMASAVYRLCDENQDGSNPHGDAVLRAAVMLAARSQNRLGNYKTHQQPQSSVPDNLTRALARAPGAGRRAPQPARPRRGLPPDAAHAAEEARRAKRAWVAAQPSTYQGVNAFRAQMQARMTENESGD</sequence>
<evidence type="ECO:0000313" key="2">
    <source>
        <dbReference type="EMBL" id="KAF4512269.1"/>
    </source>
</evidence>